<reference evidence="1 2" key="1">
    <citation type="submission" date="2019-12" db="EMBL/GenBank/DDBJ databases">
        <title>Snethiella sp. nov. sp. isolated from sea sand.</title>
        <authorList>
            <person name="Kim J."/>
            <person name="Jeong S.E."/>
            <person name="Jung H.S."/>
            <person name="Jeon C.O."/>
        </authorList>
    </citation>
    <scope>NUCLEOTIDE SEQUENCE [LARGE SCALE GENOMIC DNA]</scope>
    <source>
        <strain evidence="1 2">DP05</strain>
    </source>
</reference>
<gene>
    <name evidence="1" type="ORF">GQE98_10620</name>
</gene>
<organism evidence="1 2">
    <name type="scientific">Sneathiella litorea</name>
    <dbReference type="NCBI Taxonomy" id="2606216"/>
    <lineage>
        <taxon>Bacteria</taxon>
        <taxon>Pseudomonadati</taxon>
        <taxon>Pseudomonadota</taxon>
        <taxon>Alphaproteobacteria</taxon>
        <taxon>Sneathiellales</taxon>
        <taxon>Sneathiellaceae</taxon>
        <taxon>Sneathiella</taxon>
    </lineage>
</organism>
<protein>
    <submittedName>
        <fullName evidence="1">Uncharacterized protein</fullName>
    </submittedName>
</protein>
<name>A0A6L8W7M6_9PROT</name>
<dbReference type="EMBL" id="WTUW01000002">
    <property type="protein sequence ID" value="MZR31085.1"/>
    <property type="molecule type" value="Genomic_DNA"/>
</dbReference>
<dbReference type="RefSeq" id="WP_161315614.1">
    <property type="nucleotide sequence ID" value="NZ_WTUW01000002.1"/>
</dbReference>
<sequence>MPLETHIALISTINDKNLHYQELKTEGIEWTSPPPDILTPFKYHRCQCSGPTSGYQVALKYDGLICRIDVTAWGISYQKSTPTYHDMEIIQITNTSPYRLEIVLI</sequence>
<dbReference type="Proteomes" id="UP000476030">
    <property type="component" value="Unassembled WGS sequence"/>
</dbReference>
<accession>A0A6L8W7M6</accession>
<evidence type="ECO:0000313" key="1">
    <source>
        <dbReference type="EMBL" id="MZR31085.1"/>
    </source>
</evidence>
<proteinExistence type="predicted"/>
<keyword evidence="2" id="KW-1185">Reference proteome</keyword>
<evidence type="ECO:0000313" key="2">
    <source>
        <dbReference type="Proteomes" id="UP000476030"/>
    </source>
</evidence>
<comment type="caution">
    <text evidence="1">The sequence shown here is derived from an EMBL/GenBank/DDBJ whole genome shotgun (WGS) entry which is preliminary data.</text>
</comment>
<dbReference type="AlphaFoldDB" id="A0A6L8W7M6"/>